<evidence type="ECO:0000313" key="3">
    <source>
        <dbReference type="EMBL" id="CDO73837.1"/>
    </source>
</evidence>
<keyword evidence="4" id="KW-1185">Reference proteome</keyword>
<dbReference type="HOGENOM" id="CLU_062260_1_0_1"/>
<feature type="chain" id="PRO_5001592206" description="Cupin type-1 domain-containing protein" evidence="2">
    <location>
        <begin position="26"/>
        <end position="174"/>
    </location>
</feature>
<evidence type="ECO:0000256" key="2">
    <source>
        <dbReference type="SAM" id="SignalP"/>
    </source>
</evidence>
<sequence>MVLTQTLKTLALACILAFAASPALAKDALQVTAIVGKDMKSTVECWTLGQEYVNLRGMRIQHLGDLTKATYTEMPEDKDFEQGLYTAPNLQFFVIIEGNATITFPTSDEVLHVKQGLLYAATDNAATSELGHITVVRAGSRILQLPFKDGLIPEHTATPGECGKTTEEPAHDEL</sequence>
<dbReference type="OMA" id="NQSTIEC"/>
<reference evidence="3" key="1">
    <citation type="submission" date="2014-01" db="EMBL/GenBank/DDBJ databases">
        <title>The genome of the white-rot fungus Pycnoporus cinnabarinus: a basidiomycete model with a versatile arsenal for lignocellulosic biomass breakdown.</title>
        <authorList>
            <person name="Levasseur A."/>
            <person name="Lomascolo A."/>
            <person name="Ruiz-Duenas F.J."/>
            <person name="Uzan E."/>
            <person name="Piumi F."/>
            <person name="Kues U."/>
            <person name="Ram A.F.J."/>
            <person name="Murat C."/>
            <person name="Haon M."/>
            <person name="Benoit I."/>
            <person name="Arfi Y."/>
            <person name="Chevret D."/>
            <person name="Drula E."/>
            <person name="Kwon M.J."/>
            <person name="Gouret P."/>
            <person name="Lesage-Meessen L."/>
            <person name="Lombard V."/>
            <person name="Mariette J."/>
            <person name="Noirot C."/>
            <person name="Park J."/>
            <person name="Patyshakuliyeva A."/>
            <person name="Wieneger R.A.B."/>
            <person name="Wosten H.A.B."/>
            <person name="Martin F."/>
            <person name="Coutinho P.M."/>
            <person name="de Vries R."/>
            <person name="Martinez A.T."/>
            <person name="Klopp C."/>
            <person name="Pontarotti P."/>
            <person name="Henrissat B."/>
            <person name="Record E."/>
        </authorList>
    </citation>
    <scope>NUCLEOTIDE SEQUENCE [LARGE SCALE GENOMIC DNA]</scope>
    <source>
        <strain evidence="3">BRFM137</strain>
    </source>
</reference>
<protein>
    <recommendedName>
        <fullName evidence="5">Cupin type-1 domain-containing protein</fullName>
    </recommendedName>
</protein>
<dbReference type="Proteomes" id="UP000029665">
    <property type="component" value="Unassembled WGS sequence"/>
</dbReference>
<keyword evidence="2" id="KW-0732">Signal</keyword>
<feature type="compositionally biased region" description="Basic and acidic residues" evidence="1">
    <location>
        <begin position="164"/>
        <end position="174"/>
    </location>
</feature>
<accession>A0A060SH80</accession>
<proteinExistence type="predicted"/>
<evidence type="ECO:0000313" key="4">
    <source>
        <dbReference type="Proteomes" id="UP000029665"/>
    </source>
</evidence>
<dbReference type="AlphaFoldDB" id="A0A060SH80"/>
<gene>
    <name evidence="3" type="ORF">BN946_scf185015.g166</name>
</gene>
<feature type="region of interest" description="Disordered" evidence="1">
    <location>
        <begin position="154"/>
        <end position="174"/>
    </location>
</feature>
<name>A0A060SH80_PYCCI</name>
<feature type="signal peptide" evidence="2">
    <location>
        <begin position="1"/>
        <end position="25"/>
    </location>
</feature>
<dbReference type="OrthoDB" id="3223416at2759"/>
<comment type="caution">
    <text evidence="3">The sequence shown here is derived from an EMBL/GenBank/DDBJ whole genome shotgun (WGS) entry which is preliminary data.</text>
</comment>
<organism evidence="3 4">
    <name type="scientific">Pycnoporus cinnabarinus</name>
    <name type="common">Cinnabar-red polypore</name>
    <name type="synonym">Trametes cinnabarina</name>
    <dbReference type="NCBI Taxonomy" id="5643"/>
    <lineage>
        <taxon>Eukaryota</taxon>
        <taxon>Fungi</taxon>
        <taxon>Dikarya</taxon>
        <taxon>Basidiomycota</taxon>
        <taxon>Agaricomycotina</taxon>
        <taxon>Agaricomycetes</taxon>
        <taxon>Polyporales</taxon>
        <taxon>Polyporaceae</taxon>
        <taxon>Trametes</taxon>
    </lineage>
</organism>
<evidence type="ECO:0000256" key="1">
    <source>
        <dbReference type="SAM" id="MobiDB-lite"/>
    </source>
</evidence>
<dbReference type="EMBL" id="CCBP010000123">
    <property type="protein sequence ID" value="CDO73837.1"/>
    <property type="molecule type" value="Genomic_DNA"/>
</dbReference>
<evidence type="ECO:0008006" key="5">
    <source>
        <dbReference type="Google" id="ProtNLM"/>
    </source>
</evidence>